<feature type="compositionally biased region" description="Polar residues" evidence="1">
    <location>
        <begin position="476"/>
        <end position="489"/>
    </location>
</feature>
<evidence type="ECO:0000313" key="3">
    <source>
        <dbReference type="Proteomes" id="UP001213000"/>
    </source>
</evidence>
<feature type="region of interest" description="Disordered" evidence="1">
    <location>
        <begin position="83"/>
        <end position="111"/>
    </location>
</feature>
<dbReference type="AlphaFoldDB" id="A0AAD5W2C7"/>
<name>A0AAD5W2C7_9AGAR</name>
<evidence type="ECO:0000256" key="1">
    <source>
        <dbReference type="SAM" id="MobiDB-lite"/>
    </source>
</evidence>
<sequence length="686" mass="75932">MGRYSKNGQPPLEKEQVRVLEQLGDDAVAIRESIRNGNSAYKTLQDWVNTVAIPQYNNLSSGIATPYQEKQIYQWYKNYCQRAAPRPKRQPEPKTTVPSPKPSTEESSRRLTSVRDLVLNNHRDEIHAAARQAHNGTDKFVNVWNKALSDTVDAIPEAERQKYIQMIHEEDKQRKTSPTKAHILADQGYMIERIAGRVRELLGWERKQFGDATCFLAITYRDTNNKVQEARFMISNRSESMTSYDPFLARYDEALDGVLSATSGRTLPRHPVESLPLFDNLTGGALCISECIDFDSFTFTELRDVVKLFVERTWLASNASCTSRNVPWDSLCSPEGRKSVLLDPALFESFSTLNPSEMARSSVLRFLEIVSSSEHRFGFSPSSQTVPDRNTPETSSSHTHDVESANLPLETSPKTPNTPRQSHAAAPHSNTPSPLPDQTLPPSTPPPSSRHITADSQPTSNPPPADPEDRTDEAQDSSTTPASSPSGRTNPPDLAVLRDITQLANQAPPSIIGGTPPIRLLSVDTATRDTRSTPTPEQAAEVTVEPAIKRKTKSSARKPALSKVTKAAITTGAASARKKAASKLNTHNPDQENIAPSATEAGANRGQIKKQVPLTRETRSQHGVLKRPVDVNVPLTKKNPAPKTKRTRTDDRWYYPDEENQGGVAVDEDDEGAFRAQTSNKRRKTK</sequence>
<feature type="compositionally biased region" description="Polar residues" evidence="1">
    <location>
        <begin position="380"/>
        <end position="397"/>
    </location>
</feature>
<feature type="region of interest" description="Disordered" evidence="1">
    <location>
        <begin position="578"/>
        <end position="686"/>
    </location>
</feature>
<accession>A0AAD5W2C7</accession>
<feature type="compositionally biased region" description="Polar residues" evidence="1">
    <location>
        <begin position="450"/>
        <end position="459"/>
    </location>
</feature>
<dbReference type="Proteomes" id="UP001213000">
    <property type="component" value="Unassembled WGS sequence"/>
</dbReference>
<reference evidence="2" key="1">
    <citation type="submission" date="2022-07" db="EMBL/GenBank/DDBJ databases">
        <title>Genome Sequence of Leucocoprinus birnbaumii.</title>
        <authorList>
            <person name="Buettner E."/>
        </authorList>
    </citation>
    <scope>NUCLEOTIDE SEQUENCE</scope>
    <source>
        <strain evidence="2">VT141</strain>
    </source>
</reference>
<comment type="caution">
    <text evidence="2">The sequence shown here is derived from an EMBL/GenBank/DDBJ whole genome shotgun (WGS) entry which is preliminary data.</text>
</comment>
<gene>
    <name evidence="2" type="ORF">NP233_g321</name>
</gene>
<keyword evidence="3" id="KW-1185">Reference proteome</keyword>
<feature type="region of interest" description="Disordered" evidence="1">
    <location>
        <begin position="377"/>
        <end position="494"/>
    </location>
</feature>
<dbReference type="EMBL" id="JANIEX010000008">
    <property type="protein sequence ID" value="KAJ3576593.1"/>
    <property type="molecule type" value="Genomic_DNA"/>
</dbReference>
<feature type="compositionally biased region" description="Polar residues" evidence="1">
    <location>
        <begin position="412"/>
        <end position="421"/>
    </location>
</feature>
<protein>
    <submittedName>
        <fullName evidence="2">Uncharacterized protein</fullName>
    </submittedName>
</protein>
<proteinExistence type="predicted"/>
<feature type="compositionally biased region" description="Acidic residues" evidence="1">
    <location>
        <begin position="656"/>
        <end position="671"/>
    </location>
</feature>
<evidence type="ECO:0000313" key="2">
    <source>
        <dbReference type="EMBL" id="KAJ3576593.1"/>
    </source>
</evidence>
<organism evidence="2 3">
    <name type="scientific">Leucocoprinus birnbaumii</name>
    <dbReference type="NCBI Taxonomy" id="56174"/>
    <lineage>
        <taxon>Eukaryota</taxon>
        <taxon>Fungi</taxon>
        <taxon>Dikarya</taxon>
        <taxon>Basidiomycota</taxon>
        <taxon>Agaricomycotina</taxon>
        <taxon>Agaricomycetes</taxon>
        <taxon>Agaricomycetidae</taxon>
        <taxon>Agaricales</taxon>
        <taxon>Agaricineae</taxon>
        <taxon>Agaricaceae</taxon>
        <taxon>Leucocoprinus</taxon>
    </lineage>
</organism>